<keyword evidence="2 4" id="KW-0103">Bromodomain</keyword>
<dbReference type="SUPFAM" id="SSF47370">
    <property type="entry name" value="Bromodomain"/>
    <property type="match status" value="1"/>
</dbReference>
<dbReference type="EMBL" id="BRXY01000093">
    <property type="protein sequence ID" value="GMH64284.1"/>
    <property type="molecule type" value="Genomic_DNA"/>
</dbReference>
<dbReference type="InterPro" id="IPR036427">
    <property type="entry name" value="Bromodomain-like_sf"/>
</dbReference>
<dbReference type="Gene3D" id="1.20.1270.220">
    <property type="match status" value="1"/>
</dbReference>
<accession>A0A9W7A9E1</accession>
<protein>
    <recommendedName>
        <fullName evidence="9">Bromo domain-containing protein</fullName>
    </recommendedName>
</protein>
<organism evidence="7 8">
    <name type="scientific">Triparma strigata</name>
    <dbReference type="NCBI Taxonomy" id="1606541"/>
    <lineage>
        <taxon>Eukaryota</taxon>
        <taxon>Sar</taxon>
        <taxon>Stramenopiles</taxon>
        <taxon>Ochrophyta</taxon>
        <taxon>Bolidophyceae</taxon>
        <taxon>Parmales</taxon>
        <taxon>Triparmaceae</taxon>
        <taxon>Triparma</taxon>
    </lineage>
</organism>
<dbReference type="Pfam" id="PF17035">
    <property type="entry name" value="BET"/>
    <property type="match status" value="1"/>
</dbReference>
<evidence type="ECO:0000256" key="3">
    <source>
        <dbReference type="ARBA" id="ARBA00023163"/>
    </source>
</evidence>
<keyword evidence="3" id="KW-0804">Transcription</keyword>
<sequence length="209" mass="23787">MSTDAEELRAVTRIVESLIARTDSGPFREPVDWKGMGLWDYPDVISELMDLGTVLKIIRQGKYDNVNDVRDDVRTVFNNCMTYNTEGSDFYTLGESYLLRFDSMFGKLAMYGGEREKRKVEMGQGRPGLEQKKTFAENLFKVNGDDLGHVVQVLDQKDPKSLSPVAANSGDNEPNVEINIDMIRSDVFWDLDAFLKKCRAREGGNKRKR</sequence>
<dbReference type="PANTHER" id="PTHR45926">
    <property type="entry name" value="OSJNBA0053K19.4 PROTEIN"/>
    <property type="match status" value="1"/>
</dbReference>
<dbReference type="SMART" id="SM00297">
    <property type="entry name" value="BROMO"/>
    <property type="match status" value="1"/>
</dbReference>
<keyword evidence="1" id="KW-0805">Transcription regulation</keyword>
<dbReference type="Proteomes" id="UP001165085">
    <property type="component" value="Unassembled WGS sequence"/>
</dbReference>
<dbReference type="PROSITE" id="PS50014">
    <property type="entry name" value="BROMODOMAIN_2"/>
    <property type="match status" value="1"/>
</dbReference>
<evidence type="ECO:0008006" key="9">
    <source>
        <dbReference type="Google" id="ProtNLM"/>
    </source>
</evidence>
<keyword evidence="8" id="KW-1185">Reference proteome</keyword>
<evidence type="ECO:0000256" key="4">
    <source>
        <dbReference type="PROSITE-ProRule" id="PRU00035"/>
    </source>
</evidence>
<proteinExistence type="predicted"/>
<dbReference type="Pfam" id="PF00439">
    <property type="entry name" value="Bromodomain"/>
    <property type="match status" value="1"/>
</dbReference>
<evidence type="ECO:0000259" key="6">
    <source>
        <dbReference type="PROSITE" id="PS51525"/>
    </source>
</evidence>
<dbReference type="AlphaFoldDB" id="A0A9W7A9E1"/>
<dbReference type="Gene3D" id="1.20.920.10">
    <property type="entry name" value="Bromodomain-like"/>
    <property type="match status" value="1"/>
</dbReference>
<dbReference type="OrthoDB" id="21449at2759"/>
<name>A0A9W7A9E1_9STRA</name>
<reference evidence="8" key="1">
    <citation type="journal article" date="2023" name="Commun. Biol.">
        <title>Genome analysis of Parmales, the sister group of diatoms, reveals the evolutionary specialization of diatoms from phago-mixotrophs to photoautotrophs.</title>
        <authorList>
            <person name="Ban H."/>
            <person name="Sato S."/>
            <person name="Yoshikawa S."/>
            <person name="Yamada K."/>
            <person name="Nakamura Y."/>
            <person name="Ichinomiya M."/>
            <person name="Sato N."/>
            <person name="Blanc-Mathieu R."/>
            <person name="Endo H."/>
            <person name="Kuwata A."/>
            <person name="Ogata H."/>
        </authorList>
    </citation>
    <scope>NUCLEOTIDE SEQUENCE [LARGE SCALE GENOMIC DNA]</scope>
    <source>
        <strain evidence="8">NIES 3701</strain>
    </source>
</reference>
<feature type="domain" description="Bromo" evidence="5">
    <location>
        <begin position="19"/>
        <end position="91"/>
    </location>
</feature>
<evidence type="ECO:0000256" key="1">
    <source>
        <dbReference type="ARBA" id="ARBA00023015"/>
    </source>
</evidence>
<feature type="domain" description="NET" evidence="6">
    <location>
        <begin position="117"/>
        <end position="206"/>
    </location>
</feature>
<evidence type="ECO:0000313" key="8">
    <source>
        <dbReference type="Proteomes" id="UP001165085"/>
    </source>
</evidence>
<evidence type="ECO:0000259" key="5">
    <source>
        <dbReference type="PROSITE" id="PS50014"/>
    </source>
</evidence>
<evidence type="ECO:0000313" key="7">
    <source>
        <dbReference type="EMBL" id="GMH64284.1"/>
    </source>
</evidence>
<dbReference type="InterPro" id="IPR001487">
    <property type="entry name" value="Bromodomain"/>
</dbReference>
<dbReference type="PRINTS" id="PR00503">
    <property type="entry name" value="BROMODOMAIN"/>
</dbReference>
<comment type="caution">
    <text evidence="7">The sequence shown here is derived from an EMBL/GenBank/DDBJ whole genome shotgun (WGS) entry which is preliminary data.</text>
</comment>
<dbReference type="InterPro" id="IPR027353">
    <property type="entry name" value="NET_dom"/>
</dbReference>
<dbReference type="PROSITE" id="PS51525">
    <property type="entry name" value="NET"/>
    <property type="match status" value="1"/>
</dbReference>
<gene>
    <name evidence="7" type="ORF">TrST_g3630</name>
</gene>
<evidence type="ECO:0000256" key="2">
    <source>
        <dbReference type="ARBA" id="ARBA00023117"/>
    </source>
</evidence>
<dbReference type="InterPro" id="IPR038336">
    <property type="entry name" value="NET_sf"/>
</dbReference>